<keyword evidence="2" id="KW-1133">Transmembrane helix</keyword>
<proteinExistence type="predicted"/>
<dbReference type="InterPro" id="IPR001036">
    <property type="entry name" value="Acrflvin-R"/>
</dbReference>
<dbReference type="EMBL" id="CABPSH010000004">
    <property type="protein sequence ID" value="VVE04557.1"/>
    <property type="molecule type" value="Genomic_DNA"/>
</dbReference>
<dbReference type="Pfam" id="PF00873">
    <property type="entry name" value="ACR_tran"/>
    <property type="match status" value="1"/>
</dbReference>
<feature type="transmembrane region" description="Helical" evidence="2">
    <location>
        <begin position="257"/>
        <end position="276"/>
    </location>
</feature>
<protein>
    <submittedName>
        <fullName evidence="3">Acriflavine resistance protein B</fullName>
    </submittedName>
</protein>
<dbReference type="RefSeq" id="WP_150589469.1">
    <property type="nucleotide sequence ID" value="NZ_CABPSH010000004.1"/>
</dbReference>
<dbReference type="PANTHER" id="PTHR32063">
    <property type="match status" value="1"/>
</dbReference>
<evidence type="ECO:0000313" key="4">
    <source>
        <dbReference type="Proteomes" id="UP000400981"/>
    </source>
</evidence>
<dbReference type="Gene3D" id="3.30.70.1320">
    <property type="entry name" value="Multidrug efflux transporter AcrB pore domain like"/>
    <property type="match status" value="1"/>
</dbReference>
<dbReference type="GO" id="GO:0042910">
    <property type="term" value="F:xenobiotic transmembrane transporter activity"/>
    <property type="evidence" value="ECO:0007669"/>
    <property type="project" value="TreeGrafter"/>
</dbReference>
<keyword evidence="2" id="KW-0812">Transmembrane</keyword>
<dbReference type="Proteomes" id="UP000400981">
    <property type="component" value="Unassembled WGS sequence"/>
</dbReference>
<evidence type="ECO:0000313" key="3">
    <source>
        <dbReference type="EMBL" id="VVE04557.1"/>
    </source>
</evidence>
<dbReference type="GO" id="GO:0005886">
    <property type="term" value="C:plasma membrane"/>
    <property type="evidence" value="ECO:0007669"/>
    <property type="project" value="TreeGrafter"/>
</dbReference>
<dbReference type="AlphaFoldDB" id="A0A5E4UXA0"/>
<organism evidence="3 4">
    <name type="scientific">Pandoraea eparura</name>
    <dbReference type="NCBI Taxonomy" id="2508291"/>
    <lineage>
        <taxon>Bacteria</taxon>
        <taxon>Pseudomonadati</taxon>
        <taxon>Pseudomonadota</taxon>
        <taxon>Betaproteobacteria</taxon>
        <taxon>Burkholderiales</taxon>
        <taxon>Burkholderiaceae</taxon>
        <taxon>Pandoraea</taxon>
    </lineage>
</organism>
<feature type="compositionally biased region" description="Polar residues" evidence="1">
    <location>
        <begin position="1"/>
        <end position="10"/>
    </location>
</feature>
<feature type="transmembrane region" description="Helical" evidence="2">
    <location>
        <begin position="26"/>
        <end position="45"/>
    </location>
</feature>
<dbReference type="Gene3D" id="1.20.1640.10">
    <property type="entry name" value="Multidrug efflux transporter AcrB transmembrane domain"/>
    <property type="match status" value="1"/>
</dbReference>
<name>A0A5E4UXA0_9BURK</name>
<keyword evidence="4" id="KW-1185">Reference proteome</keyword>
<feature type="transmembrane region" description="Helical" evidence="2">
    <location>
        <begin position="288"/>
        <end position="314"/>
    </location>
</feature>
<reference evidence="3 4" key="1">
    <citation type="submission" date="2019-08" db="EMBL/GenBank/DDBJ databases">
        <authorList>
            <person name="Peeters C."/>
        </authorList>
    </citation>
    <scope>NUCLEOTIDE SEQUENCE [LARGE SCALE GENOMIC DNA]</scope>
    <source>
        <strain evidence="3 4">LMG 31012</strain>
    </source>
</reference>
<dbReference type="InterPro" id="IPR027463">
    <property type="entry name" value="AcrB_DN_DC_subdom"/>
</dbReference>
<dbReference type="OrthoDB" id="9783047at2"/>
<evidence type="ECO:0000256" key="2">
    <source>
        <dbReference type="SAM" id="Phobius"/>
    </source>
</evidence>
<feature type="region of interest" description="Disordered" evidence="1">
    <location>
        <begin position="1"/>
        <end position="21"/>
    </location>
</feature>
<dbReference type="SUPFAM" id="SSF82714">
    <property type="entry name" value="Multidrug efflux transporter AcrB TolC docking domain, DN and DC subdomains"/>
    <property type="match status" value="1"/>
</dbReference>
<sequence>MTHPSAQDNAGATPVHSPRPGPPRPWRWLALAALVIVALLLWRWAAHRAPPPAPPLPSVAVVSTVVTAADLPRYATGIGTVQATTSVTVRARVDGQIEGVGLVNIGGVQKPAIRIQLDPDKVAALGLDLETVRGALAGATVNAPKGSFDGPRQSVTVYDNGQLLDPVHWNDVIVAYRSGAPIRVRDLGQAVAGPENARFAGWAFRGAAMPQSESLKSGRSVFLAVTKQPGANVIATAERDHGLSPQESIYQACLLRFRPIMMTRMCAPLAGLPLMLGKGAGSELRRPLGYAMVGGLLLSQALTLFTTPVIYLYLDRASLWFRERKARRAAGQAGSQD</sequence>
<dbReference type="Gene3D" id="3.30.2090.10">
    <property type="entry name" value="Multidrug efflux transporter AcrB TolC docking domain, DN and DC subdomains"/>
    <property type="match status" value="1"/>
</dbReference>
<keyword evidence="2" id="KW-0472">Membrane</keyword>
<accession>A0A5E4UXA0</accession>
<evidence type="ECO:0000256" key="1">
    <source>
        <dbReference type="SAM" id="MobiDB-lite"/>
    </source>
</evidence>
<dbReference type="PANTHER" id="PTHR32063:SF21">
    <property type="entry name" value="MULTIDRUG RESISTANCE PROTEIN MDTB"/>
    <property type="match status" value="1"/>
</dbReference>
<gene>
    <name evidence="3" type="ORF">PEP31012_02299</name>
</gene>
<dbReference type="SUPFAM" id="SSF82866">
    <property type="entry name" value="Multidrug efflux transporter AcrB transmembrane domain"/>
    <property type="match status" value="1"/>
</dbReference>